<accession>A0AAQ3LH46</accession>
<dbReference type="KEGG" id="puo:RZN69_11395"/>
<sequence>MKSLLIKVSFVLASLCGCATWSEVGPKAKSNSLARAEVSEVDGEPVDVFLNSRMADVIIGLEISEVSYSEDGRLRLKPKRVSASETEFNLGSAVAISSDGYFLTAAHNVGGGHPVWLVSKSRADPYFGKARVVWTMEKADVALLHIEAQPSQFCMLAEALPQPDSMVILGGHRWGNSAGRVVGITPQETGIDSFIEIEHNAPMVKGDSGGPLIDSQGRLLGINHAWTTDHLWPRYHSTIATAVTDLALRRIIEKDAAQQLIQSEATPL</sequence>
<dbReference type="PANTHER" id="PTHR43019:SF23">
    <property type="entry name" value="PROTEASE DO-LIKE 5, CHLOROPLASTIC"/>
    <property type="match status" value="1"/>
</dbReference>
<organism evidence="2 3">
    <name type="scientific">Rubellicoccus peritrichatus</name>
    <dbReference type="NCBI Taxonomy" id="3080537"/>
    <lineage>
        <taxon>Bacteria</taxon>
        <taxon>Pseudomonadati</taxon>
        <taxon>Verrucomicrobiota</taxon>
        <taxon>Opitutia</taxon>
        <taxon>Puniceicoccales</taxon>
        <taxon>Cerasicoccaceae</taxon>
        <taxon>Rubellicoccus</taxon>
    </lineage>
</organism>
<dbReference type="EMBL" id="CP136920">
    <property type="protein sequence ID" value="WOO43693.1"/>
    <property type="molecule type" value="Genomic_DNA"/>
</dbReference>
<keyword evidence="2" id="KW-0378">Hydrolase</keyword>
<dbReference type="RefSeq" id="WP_317836288.1">
    <property type="nucleotide sequence ID" value="NZ_CP136920.1"/>
</dbReference>
<evidence type="ECO:0000313" key="3">
    <source>
        <dbReference type="Proteomes" id="UP001304300"/>
    </source>
</evidence>
<dbReference type="Gene3D" id="2.40.10.120">
    <property type="match status" value="1"/>
</dbReference>
<dbReference type="GO" id="GO:0006508">
    <property type="term" value="P:proteolysis"/>
    <property type="evidence" value="ECO:0007669"/>
    <property type="project" value="UniProtKB-KW"/>
</dbReference>
<keyword evidence="2" id="KW-0645">Protease</keyword>
<proteinExistence type="predicted"/>
<gene>
    <name evidence="2" type="ORF">RZN69_11395</name>
</gene>
<feature type="signal peptide" evidence="1">
    <location>
        <begin position="1"/>
        <end position="19"/>
    </location>
</feature>
<dbReference type="Pfam" id="PF13365">
    <property type="entry name" value="Trypsin_2"/>
    <property type="match status" value="1"/>
</dbReference>
<reference evidence="2 3" key="1">
    <citation type="submission" date="2023-10" db="EMBL/GenBank/DDBJ databases">
        <title>Rubellicoccus peritrichatus gen. nov., sp. nov., isolated from an algae of coral reef tank.</title>
        <authorList>
            <person name="Luo J."/>
        </authorList>
    </citation>
    <scope>NUCLEOTIDE SEQUENCE [LARGE SCALE GENOMIC DNA]</scope>
    <source>
        <strain evidence="2 3">CR14</strain>
    </source>
</reference>
<evidence type="ECO:0000313" key="2">
    <source>
        <dbReference type="EMBL" id="WOO43693.1"/>
    </source>
</evidence>
<keyword evidence="1" id="KW-0732">Signal</keyword>
<dbReference type="GO" id="GO:0008233">
    <property type="term" value="F:peptidase activity"/>
    <property type="evidence" value="ECO:0007669"/>
    <property type="project" value="UniProtKB-KW"/>
</dbReference>
<dbReference type="SUPFAM" id="SSF50494">
    <property type="entry name" value="Trypsin-like serine proteases"/>
    <property type="match status" value="1"/>
</dbReference>
<keyword evidence="3" id="KW-1185">Reference proteome</keyword>
<dbReference type="PROSITE" id="PS51257">
    <property type="entry name" value="PROKAR_LIPOPROTEIN"/>
    <property type="match status" value="1"/>
</dbReference>
<dbReference type="InterPro" id="IPR009003">
    <property type="entry name" value="Peptidase_S1_PA"/>
</dbReference>
<evidence type="ECO:0000256" key="1">
    <source>
        <dbReference type="SAM" id="SignalP"/>
    </source>
</evidence>
<name>A0AAQ3LH46_9BACT</name>
<feature type="chain" id="PRO_5042908543" evidence="1">
    <location>
        <begin position="20"/>
        <end position="268"/>
    </location>
</feature>
<dbReference type="PANTHER" id="PTHR43019">
    <property type="entry name" value="SERINE ENDOPROTEASE DEGS"/>
    <property type="match status" value="1"/>
</dbReference>
<protein>
    <submittedName>
        <fullName evidence="2">Serine protease</fullName>
    </submittedName>
</protein>
<dbReference type="Proteomes" id="UP001304300">
    <property type="component" value="Chromosome"/>
</dbReference>
<dbReference type="AlphaFoldDB" id="A0AAQ3LH46"/>